<proteinExistence type="predicted"/>
<dbReference type="OrthoDB" id="7701182at2759"/>
<dbReference type="EMBL" id="JACMRX010000002">
    <property type="protein sequence ID" value="KAF7996012.1"/>
    <property type="molecule type" value="Genomic_DNA"/>
</dbReference>
<evidence type="ECO:0000313" key="2">
    <source>
        <dbReference type="Proteomes" id="UP000639338"/>
    </source>
</evidence>
<evidence type="ECO:0000313" key="1">
    <source>
        <dbReference type="EMBL" id="KAF7996012.1"/>
    </source>
</evidence>
<accession>A0A834Y1Q1</accession>
<dbReference type="Proteomes" id="UP000639338">
    <property type="component" value="Unassembled WGS sequence"/>
</dbReference>
<comment type="caution">
    <text evidence="1">The sequence shown here is derived from an EMBL/GenBank/DDBJ whole genome shotgun (WGS) entry which is preliminary data.</text>
</comment>
<protein>
    <submittedName>
        <fullName evidence="1">Uncharacterized protein</fullName>
    </submittedName>
</protein>
<keyword evidence="2" id="KW-1185">Reference proteome</keyword>
<dbReference type="AlphaFoldDB" id="A0A834Y1Q1"/>
<sequence length="267" mass="30294">MNRLPRVIFAVLRISRPRVVAYPQYVDLSQNLMPIELSIQQSTTVKILGPISAARDAALPMAPSVELSDAGTMLGQLQITAFIRHPIQRQIISNFTSASGAITDGMYHVCVDVAVSSVQMIPAGTHVSILGELRRNNYDTLILQVTEMSNIQIVDEQMMDSAQLRNGFHIVPKIAAGKQVPPIPNVAPQMQVIAQRRQLLILPTLFRFMQQQCQYRQLHNCMLTQIMHQHYWQQMPVRNIIINHHHLVINCSILMINNINLIWIFHL</sequence>
<reference evidence="1 2" key="1">
    <citation type="submission" date="2020-08" db="EMBL/GenBank/DDBJ databases">
        <title>Aphidius gifuensis genome sequencing and assembly.</title>
        <authorList>
            <person name="Du Z."/>
        </authorList>
    </citation>
    <scope>NUCLEOTIDE SEQUENCE [LARGE SCALE GENOMIC DNA]</scope>
    <source>
        <strain evidence="1">YNYX2018</strain>
        <tissue evidence="1">Adults</tissue>
    </source>
</reference>
<organism evidence="1 2">
    <name type="scientific">Aphidius gifuensis</name>
    <name type="common">Parasitoid wasp</name>
    <dbReference type="NCBI Taxonomy" id="684658"/>
    <lineage>
        <taxon>Eukaryota</taxon>
        <taxon>Metazoa</taxon>
        <taxon>Ecdysozoa</taxon>
        <taxon>Arthropoda</taxon>
        <taxon>Hexapoda</taxon>
        <taxon>Insecta</taxon>
        <taxon>Pterygota</taxon>
        <taxon>Neoptera</taxon>
        <taxon>Endopterygota</taxon>
        <taxon>Hymenoptera</taxon>
        <taxon>Apocrita</taxon>
        <taxon>Ichneumonoidea</taxon>
        <taxon>Braconidae</taxon>
        <taxon>Aphidiinae</taxon>
        <taxon>Aphidius</taxon>
    </lineage>
</organism>
<gene>
    <name evidence="1" type="ORF">HCN44_009050</name>
</gene>
<name>A0A834Y1Q1_APHGI</name>